<evidence type="ECO:0000256" key="4">
    <source>
        <dbReference type="ARBA" id="ARBA00022475"/>
    </source>
</evidence>
<evidence type="ECO:0000256" key="1">
    <source>
        <dbReference type="ARBA" id="ARBA00004651"/>
    </source>
</evidence>
<dbReference type="Proteomes" id="UP000026714">
    <property type="component" value="Unassembled WGS sequence"/>
</dbReference>
<dbReference type="SUPFAM" id="SSF81345">
    <property type="entry name" value="ABC transporter involved in vitamin B12 uptake, BtuC"/>
    <property type="match status" value="1"/>
</dbReference>
<keyword evidence="10" id="KW-1185">Reference proteome</keyword>
<dbReference type="STRING" id="34103.SAMN05421778_10648"/>
<evidence type="ECO:0000256" key="7">
    <source>
        <dbReference type="ARBA" id="ARBA00023136"/>
    </source>
</evidence>
<dbReference type="FunFam" id="1.10.3470.10:FF:000001">
    <property type="entry name" value="Vitamin B12 ABC transporter permease BtuC"/>
    <property type="match status" value="1"/>
</dbReference>
<feature type="transmembrane region" description="Helical" evidence="8">
    <location>
        <begin position="123"/>
        <end position="140"/>
    </location>
</feature>
<dbReference type="eggNOG" id="COG0609">
    <property type="taxonomic scope" value="Bacteria"/>
</dbReference>
<gene>
    <name evidence="9" type="ORF">X805_24360</name>
</gene>
<evidence type="ECO:0000256" key="3">
    <source>
        <dbReference type="ARBA" id="ARBA00022448"/>
    </source>
</evidence>
<protein>
    <submittedName>
        <fullName evidence="9">Transport system permease</fullName>
    </submittedName>
</protein>
<keyword evidence="6 8" id="KW-1133">Transmembrane helix</keyword>
<dbReference type="InterPro" id="IPR000522">
    <property type="entry name" value="ABC_transptr_permease_BtuC"/>
</dbReference>
<keyword evidence="7 8" id="KW-0472">Membrane</keyword>
<dbReference type="PATRIC" id="fig|1286631.3.peg.2383"/>
<keyword evidence="5 8" id="KW-0812">Transmembrane</keyword>
<feature type="transmembrane region" description="Helical" evidence="8">
    <location>
        <begin position="314"/>
        <end position="332"/>
    </location>
</feature>
<proteinExistence type="inferred from homology"/>
<feature type="transmembrane region" description="Helical" evidence="8">
    <location>
        <begin position="286"/>
        <end position="308"/>
    </location>
</feature>
<comment type="subcellular location">
    <subcellularLocation>
        <location evidence="1">Cell membrane</location>
        <topology evidence="1">Multi-pass membrane protein</topology>
    </subcellularLocation>
</comment>
<feature type="transmembrane region" description="Helical" evidence="8">
    <location>
        <begin position="152"/>
        <end position="175"/>
    </location>
</feature>
<dbReference type="EMBL" id="AZRA01000062">
    <property type="protein sequence ID" value="KDB51958.1"/>
    <property type="molecule type" value="Genomic_DNA"/>
</dbReference>
<keyword evidence="3" id="KW-0813">Transport</keyword>
<dbReference type="InterPro" id="IPR037294">
    <property type="entry name" value="ABC_BtuC-like"/>
</dbReference>
<evidence type="ECO:0000313" key="10">
    <source>
        <dbReference type="Proteomes" id="UP000026714"/>
    </source>
</evidence>
<feature type="transmembrane region" description="Helical" evidence="8">
    <location>
        <begin position="187"/>
        <end position="209"/>
    </location>
</feature>
<feature type="transmembrane region" description="Helical" evidence="8">
    <location>
        <begin position="89"/>
        <end position="111"/>
    </location>
</feature>
<accession>A0A059KLH7</accession>
<reference evidence="9 10" key="1">
    <citation type="journal article" date="2014" name="FEMS Microbiol. Ecol.">
        <title>Sphaerotilus natans encrusted with nanoball-shaped Fe(III) oxide minerals formed by nitrate-reducing mixotrophic Fe(II) oxidation.</title>
        <authorList>
            <person name="Park S."/>
            <person name="Kim D.H."/>
            <person name="Lee J.H."/>
            <person name="Hur H.G."/>
        </authorList>
    </citation>
    <scope>NUCLEOTIDE SEQUENCE [LARGE SCALE GENOMIC DNA]</scope>
    <source>
        <strain evidence="9 10">DSM 6575</strain>
    </source>
</reference>
<dbReference type="PANTHER" id="PTHR30472:SF25">
    <property type="entry name" value="ABC TRANSPORTER PERMEASE PROTEIN MJ0876-RELATED"/>
    <property type="match status" value="1"/>
</dbReference>
<dbReference type="Pfam" id="PF01032">
    <property type="entry name" value="FecCD"/>
    <property type="match status" value="1"/>
</dbReference>
<dbReference type="GO" id="GO:0022857">
    <property type="term" value="F:transmembrane transporter activity"/>
    <property type="evidence" value="ECO:0007669"/>
    <property type="project" value="InterPro"/>
</dbReference>
<comment type="similarity">
    <text evidence="2">Belongs to the binding-protein-dependent transport system permease family. FecCD subfamily.</text>
</comment>
<dbReference type="PANTHER" id="PTHR30472">
    <property type="entry name" value="FERRIC ENTEROBACTIN TRANSPORT SYSTEM PERMEASE PROTEIN"/>
    <property type="match status" value="1"/>
</dbReference>
<feature type="transmembrane region" description="Helical" evidence="8">
    <location>
        <begin position="61"/>
        <end position="82"/>
    </location>
</feature>
<dbReference type="AlphaFoldDB" id="A0A059KLH7"/>
<sequence length="343" mass="35289">MWRLRGRVLPWAVAAALGLVVLLAARFGAVPVGLDDWLAPLGAETPGAGAHVLWHLRLPRIVFALLVGAGLGLGGALTQALFRNPLADPGLLGVSSGAACAAAMVIVLFAGIELPLPPAWRPYVLPVAAFCGALLVVFALDRLARRITPGSVAGLLLCGLAINAVAASLIGLATYLATDEQLRSLSFWTLGSLAGASWALAGLFVAVMLPALWQALRLSQALNALALGEVAAAHVGIEVQRLRGRVIVLVALVCALAVAWCGMIGFVGLIAPHLARTLAGSDQRRVLVLAPLIGAGLLLLADTLARTLAMPAEIPVGIFTALLGGPFFVAMLRGAMRRQGGVA</sequence>
<evidence type="ECO:0000256" key="5">
    <source>
        <dbReference type="ARBA" id="ARBA00022692"/>
    </source>
</evidence>
<dbReference type="CDD" id="cd06550">
    <property type="entry name" value="TM_ABC_iron-siderophores_like"/>
    <property type="match status" value="1"/>
</dbReference>
<evidence type="ECO:0000256" key="8">
    <source>
        <dbReference type="SAM" id="Phobius"/>
    </source>
</evidence>
<dbReference type="GO" id="GO:0005886">
    <property type="term" value="C:plasma membrane"/>
    <property type="evidence" value="ECO:0007669"/>
    <property type="project" value="UniProtKB-SubCell"/>
</dbReference>
<evidence type="ECO:0000256" key="2">
    <source>
        <dbReference type="ARBA" id="ARBA00007935"/>
    </source>
</evidence>
<feature type="transmembrane region" description="Helical" evidence="8">
    <location>
        <begin position="246"/>
        <end position="274"/>
    </location>
</feature>
<comment type="caution">
    <text evidence="9">The sequence shown here is derived from an EMBL/GenBank/DDBJ whole genome shotgun (WGS) entry which is preliminary data.</text>
</comment>
<evidence type="ECO:0000256" key="6">
    <source>
        <dbReference type="ARBA" id="ARBA00022989"/>
    </source>
</evidence>
<evidence type="ECO:0000313" key="9">
    <source>
        <dbReference type="EMBL" id="KDB51958.1"/>
    </source>
</evidence>
<dbReference type="Gene3D" id="1.10.3470.10">
    <property type="entry name" value="ABC transporter involved in vitamin B12 uptake, BtuC"/>
    <property type="match status" value="1"/>
</dbReference>
<keyword evidence="4" id="KW-1003">Cell membrane</keyword>
<organism evidence="9 10">
    <name type="scientific">Sphaerotilus natans subsp. natans DSM 6575</name>
    <dbReference type="NCBI Taxonomy" id="1286631"/>
    <lineage>
        <taxon>Bacteria</taxon>
        <taxon>Pseudomonadati</taxon>
        <taxon>Pseudomonadota</taxon>
        <taxon>Betaproteobacteria</taxon>
        <taxon>Burkholderiales</taxon>
        <taxon>Sphaerotilaceae</taxon>
        <taxon>Sphaerotilus</taxon>
    </lineage>
</organism>
<name>A0A059KLH7_9BURK</name>